<protein>
    <recommendedName>
        <fullName evidence="1">PiggyBac transposable element-derived protein domain-containing protein</fullName>
    </recommendedName>
</protein>
<proteinExistence type="predicted"/>
<evidence type="ECO:0000259" key="1">
    <source>
        <dbReference type="Pfam" id="PF13843"/>
    </source>
</evidence>
<accession>A0AA88H6K3</accession>
<dbReference type="PANTHER" id="PTHR47272">
    <property type="entry name" value="DDE_TNP_1_7 DOMAIN-CONTAINING PROTEIN"/>
    <property type="match status" value="1"/>
</dbReference>
<keyword evidence="3" id="KW-1185">Reference proteome</keyword>
<organism evidence="2 3">
    <name type="scientific">Artemia franciscana</name>
    <name type="common">Brine shrimp</name>
    <name type="synonym">Artemia sanfranciscana</name>
    <dbReference type="NCBI Taxonomy" id="6661"/>
    <lineage>
        <taxon>Eukaryota</taxon>
        <taxon>Metazoa</taxon>
        <taxon>Ecdysozoa</taxon>
        <taxon>Arthropoda</taxon>
        <taxon>Crustacea</taxon>
        <taxon>Branchiopoda</taxon>
        <taxon>Anostraca</taxon>
        <taxon>Artemiidae</taxon>
        <taxon>Artemia</taxon>
    </lineage>
</organism>
<dbReference type="InterPro" id="IPR029526">
    <property type="entry name" value="PGBD"/>
</dbReference>
<reference evidence="2" key="1">
    <citation type="submission" date="2023-07" db="EMBL/GenBank/DDBJ databases">
        <title>Chromosome-level genome assembly of Artemia franciscana.</title>
        <authorList>
            <person name="Jo E."/>
        </authorList>
    </citation>
    <scope>NUCLEOTIDE SEQUENCE</scope>
    <source>
        <tissue evidence="2">Whole body</tissue>
    </source>
</reference>
<evidence type="ECO:0000313" key="3">
    <source>
        <dbReference type="Proteomes" id="UP001187531"/>
    </source>
</evidence>
<evidence type="ECO:0000313" key="2">
    <source>
        <dbReference type="EMBL" id="KAK2706120.1"/>
    </source>
</evidence>
<dbReference type="EMBL" id="JAVRJZ010000020">
    <property type="protein sequence ID" value="KAK2706120.1"/>
    <property type="molecule type" value="Genomic_DNA"/>
</dbReference>
<dbReference type="Proteomes" id="UP001187531">
    <property type="component" value="Unassembled WGS sequence"/>
</dbReference>
<dbReference type="AlphaFoldDB" id="A0AA88H6K3"/>
<dbReference type="Pfam" id="PF13843">
    <property type="entry name" value="DDE_Tnp_1_7"/>
    <property type="match status" value="1"/>
</dbReference>
<comment type="caution">
    <text evidence="2">The sequence shown here is derived from an EMBL/GenBank/DDBJ whole genome shotgun (WGS) entry which is preliminary data.</text>
</comment>
<feature type="domain" description="PiggyBac transposable element-derived protein" evidence="1">
    <location>
        <begin position="62"/>
        <end position="138"/>
    </location>
</feature>
<sequence length="151" mass="17317">MYWEAAVRYSQIADKMGQQRFDKIKCFLCFNGNSKAKKPGEHGLEKLYKIRSVLSHIRYMFLEVRKGTLVEDDIEPNLGVGGNIVLCLMSILPEKMNYKIYFENWFSRLKLMSLLKIQGFPCIGTLNKAQLKGCPLLTDGEMEKRERGASG</sequence>
<gene>
    <name evidence="2" type="ORF">QYM36_016220</name>
</gene>
<name>A0AA88H6K3_ARTSF</name>